<dbReference type="AlphaFoldDB" id="W7ISM0"/>
<name>W7ISM0_9PSEU</name>
<dbReference type="InterPro" id="IPR025309">
    <property type="entry name" value="KTSC_dom"/>
</dbReference>
<accession>W7ISM0</accession>
<dbReference type="EMBL" id="AYXG01000188">
    <property type="protein sequence ID" value="EWC59717.1"/>
    <property type="molecule type" value="Genomic_DNA"/>
</dbReference>
<dbReference type="OrthoDB" id="8450910at2"/>
<dbReference type="STRING" id="909613.UO65_5022"/>
<proteinExistence type="predicted"/>
<evidence type="ECO:0000259" key="1">
    <source>
        <dbReference type="Pfam" id="PF13619"/>
    </source>
</evidence>
<protein>
    <recommendedName>
        <fullName evidence="1">KTSC domain-containing protein</fullName>
    </recommendedName>
</protein>
<dbReference type="Pfam" id="PF13619">
    <property type="entry name" value="KTSC"/>
    <property type="match status" value="1"/>
</dbReference>
<dbReference type="Proteomes" id="UP000019277">
    <property type="component" value="Unassembled WGS sequence"/>
</dbReference>
<comment type="caution">
    <text evidence="2">The sequence shown here is derived from an EMBL/GenBank/DDBJ whole genome shotgun (WGS) entry which is preliminary data.</text>
</comment>
<sequence>MHRTQPDSAVIASIAFDAMTDTLEVEFHTGRVHRYLDVPKHVYWRFASAADSGSFFDEEVKDRFEEQRVR</sequence>
<gene>
    <name evidence="2" type="ORF">UO65_5022</name>
</gene>
<dbReference type="RefSeq" id="WP_035286761.1">
    <property type="nucleotide sequence ID" value="NZ_AYXG01000188.1"/>
</dbReference>
<feature type="domain" description="KTSC" evidence="1">
    <location>
        <begin position="8"/>
        <end position="64"/>
    </location>
</feature>
<organism evidence="2 3">
    <name type="scientific">Actinokineospora spheciospongiae</name>
    <dbReference type="NCBI Taxonomy" id="909613"/>
    <lineage>
        <taxon>Bacteria</taxon>
        <taxon>Bacillati</taxon>
        <taxon>Actinomycetota</taxon>
        <taxon>Actinomycetes</taxon>
        <taxon>Pseudonocardiales</taxon>
        <taxon>Pseudonocardiaceae</taxon>
        <taxon>Actinokineospora</taxon>
    </lineage>
</organism>
<evidence type="ECO:0000313" key="2">
    <source>
        <dbReference type="EMBL" id="EWC59717.1"/>
    </source>
</evidence>
<reference evidence="2 3" key="1">
    <citation type="journal article" date="2014" name="Genome Announc.">
        <title>Draft Genome Sequence of the Antitrypanosomally Active Sponge-Associated Bacterium Actinokineospora sp. Strain EG49.</title>
        <authorList>
            <person name="Harjes J."/>
            <person name="Ryu T."/>
            <person name="Abdelmohsen U.R."/>
            <person name="Moitinho-Silva L."/>
            <person name="Horn H."/>
            <person name="Ravasi T."/>
            <person name="Hentschel U."/>
        </authorList>
    </citation>
    <scope>NUCLEOTIDE SEQUENCE [LARGE SCALE GENOMIC DNA]</scope>
    <source>
        <strain evidence="2 3">EG49</strain>
    </source>
</reference>
<accession>A0A8E2X4G0</accession>
<evidence type="ECO:0000313" key="3">
    <source>
        <dbReference type="Proteomes" id="UP000019277"/>
    </source>
</evidence>
<keyword evidence="3" id="KW-1185">Reference proteome</keyword>
<dbReference type="eggNOG" id="ENOG5033A9F">
    <property type="taxonomic scope" value="Bacteria"/>
</dbReference>